<sequence length="237" mass="26805">MNIASLEDDVDQAELIRHILTEAGHECASFHTGKALLDVLRKHQPFDLMLIDWEIPDITGIEVVRWVRTHVGYDLPLMFVTSRTLEKDLVAGLQAGADDYITKPVRFGELIARVDALLRRRAVEAIKEQPMLQLGRYVLDETNYTACLDGENIVLAPKEFELAVLFFRNPGRLFSRDVLSAAVWNREIPATSRTLDTHLSNIRQKLRLRPENGVRLASSYALGYRLEIISEAEGGPQ</sequence>
<proteinExistence type="predicted"/>
<dbReference type="RefSeq" id="WP_017525412.1">
    <property type="nucleotide sequence ID" value="NZ_JACCEX010000001.1"/>
</dbReference>
<keyword evidence="3 5" id="KW-0238">DNA-binding</keyword>
<dbReference type="Pfam" id="PF00072">
    <property type="entry name" value="Response_reg"/>
    <property type="match status" value="1"/>
</dbReference>
<dbReference type="Gene3D" id="3.40.50.2300">
    <property type="match status" value="1"/>
</dbReference>
<dbReference type="CDD" id="cd00383">
    <property type="entry name" value="trans_reg_C"/>
    <property type="match status" value="1"/>
</dbReference>
<evidence type="ECO:0000256" key="2">
    <source>
        <dbReference type="ARBA" id="ARBA00023012"/>
    </source>
</evidence>
<dbReference type="InterPro" id="IPR039420">
    <property type="entry name" value="WalR-like"/>
</dbReference>
<dbReference type="SUPFAM" id="SSF52172">
    <property type="entry name" value="CheY-like"/>
    <property type="match status" value="1"/>
</dbReference>
<dbReference type="PANTHER" id="PTHR48111">
    <property type="entry name" value="REGULATOR OF RPOS"/>
    <property type="match status" value="1"/>
</dbReference>
<comment type="caution">
    <text evidence="8">The sequence shown here is derived from an EMBL/GenBank/DDBJ whole genome shotgun (WGS) entry which is preliminary data.</text>
</comment>
<evidence type="ECO:0000313" key="9">
    <source>
        <dbReference type="Proteomes" id="UP000246145"/>
    </source>
</evidence>
<keyword evidence="2" id="KW-0902">Two-component regulatory system</keyword>
<accession>A0A2U1CSD1</accession>
<protein>
    <submittedName>
        <fullName evidence="8">DNA-binding response OmpR family regulator</fullName>
    </submittedName>
</protein>
<dbReference type="InterPro" id="IPR001789">
    <property type="entry name" value="Sig_transdc_resp-reg_receiver"/>
</dbReference>
<evidence type="ECO:0000313" key="8">
    <source>
        <dbReference type="EMBL" id="PVY68807.1"/>
    </source>
</evidence>
<reference evidence="8 9" key="1">
    <citation type="submission" date="2018-04" db="EMBL/GenBank/DDBJ databases">
        <title>Genomic Encyclopedia of Type Strains, Phase IV (KMG-IV): sequencing the most valuable type-strain genomes for metagenomic binning, comparative biology and taxonomic classification.</title>
        <authorList>
            <person name="Goeker M."/>
        </authorList>
    </citation>
    <scope>NUCLEOTIDE SEQUENCE [LARGE SCALE GENOMIC DNA]</scope>
    <source>
        <strain evidence="8 9">DSM 10065</strain>
    </source>
</reference>
<evidence type="ECO:0000259" key="6">
    <source>
        <dbReference type="PROSITE" id="PS50110"/>
    </source>
</evidence>
<dbReference type="Gene3D" id="6.10.250.690">
    <property type="match status" value="1"/>
</dbReference>
<gene>
    <name evidence="8" type="ORF">C7440_1218</name>
</gene>
<evidence type="ECO:0000259" key="7">
    <source>
        <dbReference type="PROSITE" id="PS51755"/>
    </source>
</evidence>
<feature type="domain" description="OmpR/PhoB-type" evidence="7">
    <location>
        <begin position="129"/>
        <end position="228"/>
    </location>
</feature>
<dbReference type="Gene3D" id="1.10.10.10">
    <property type="entry name" value="Winged helix-like DNA-binding domain superfamily/Winged helix DNA-binding domain"/>
    <property type="match status" value="1"/>
</dbReference>
<feature type="DNA-binding region" description="OmpR/PhoB-type" evidence="5">
    <location>
        <begin position="129"/>
        <end position="228"/>
    </location>
</feature>
<dbReference type="SMART" id="SM00862">
    <property type="entry name" value="Trans_reg_C"/>
    <property type="match status" value="1"/>
</dbReference>
<dbReference type="PANTHER" id="PTHR48111:SF40">
    <property type="entry name" value="PHOSPHATE REGULON TRANSCRIPTIONAL REGULATORY PROTEIN PHOB"/>
    <property type="match status" value="1"/>
</dbReference>
<evidence type="ECO:0000256" key="5">
    <source>
        <dbReference type="PROSITE-ProRule" id="PRU01091"/>
    </source>
</evidence>
<organism evidence="8 9">
    <name type="scientific">Pusillimonas noertemannii</name>
    <dbReference type="NCBI Taxonomy" id="305977"/>
    <lineage>
        <taxon>Bacteria</taxon>
        <taxon>Pseudomonadati</taxon>
        <taxon>Pseudomonadota</taxon>
        <taxon>Betaproteobacteria</taxon>
        <taxon>Burkholderiales</taxon>
        <taxon>Alcaligenaceae</taxon>
        <taxon>Pusillimonas</taxon>
    </lineage>
</organism>
<dbReference type="InterPro" id="IPR011006">
    <property type="entry name" value="CheY-like_superfamily"/>
</dbReference>
<evidence type="ECO:0000256" key="3">
    <source>
        <dbReference type="ARBA" id="ARBA00023125"/>
    </source>
</evidence>
<evidence type="ECO:0000256" key="4">
    <source>
        <dbReference type="PROSITE-ProRule" id="PRU00169"/>
    </source>
</evidence>
<dbReference type="SMART" id="SM00448">
    <property type="entry name" value="REC"/>
    <property type="match status" value="1"/>
</dbReference>
<feature type="domain" description="Response regulatory" evidence="6">
    <location>
        <begin position="2"/>
        <end position="118"/>
    </location>
</feature>
<dbReference type="OrthoDB" id="9802426at2"/>
<dbReference type="EMBL" id="QEKO01000001">
    <property type="protein sequence ID" value="PVY68807.1"/>
    <property type="molecule type" value="Genomic_DNA"/>
</dbReference>
<dbReference type="Pfam" id="PF00486">
    <property type="entry name" value="Trans_reg_C"/>
    <property type="match status" value="1"/>
</dbReference>
<dbReference type="STRING" id="1231391.GCA_000308195_03063"/>
<dbReference type="Proteomes" id="UP000246145">
    <property type="component" value="Unassembled WGS sequence"/>
</dbReference>
<dbReference type="InterPro" id="IPR001867">
    <property type="entry name" value="OmpR/PhoB-type_DNA-bd"/>
</dbReference>
<dbReference type="GO" id="GO:0005829">
    <property type="term" value="C:cytosol"/>
    <property type="evidence" value="ECO:0007669"/>
    <property type="project" value="TreeGrafter"/>
</dbReference>
<keyword evidence="1 4" id="KW-0597">Phosphoprotein</keyword>
<dbReference type="CDD" id="cd17574">
    <property type="entry name" value="REC_OmpR"/>
    <property type="match status" value="1"/>
</dbReference>
<dbReference type="PROSITE" id="PS51755">
    <property type="entry name" value="OMPR_PHOB"/>
    <property type="match status" value="1"/>
</dbReference>
<dbReference type="InterPro" id="IPR036388">
    <property type="entry name" value="WH-like_DNA-bd_sf"/>
</dbReference>
<dbReference type="GO" id="GO:0000156">
    <property type="term" value="F:phosphorelay response regulator activity"/>
    <property type="evidence" value="ECO:0007669"/>
    <property type="project" value="TreeGrafter"/>
</dbReference>
<keyword evidence="9" id="KW-1185">Reference proteome</keyword>
<dbReference type="GO" id="GO:0000976">
    <property type="term" value="F:transcription cis-regulatory region binding"/>
    <property type="evidence" value="ECO:0007669"/>
    <property type="project" value="TreeGrafter"/>
</dbReference>
<dbReference type="GO" id="GO:0006355">
    <property type="term" value="P:regulation of DNA-templated transcription"/>
    <property type="evidence" value="ECO:0007669"/>
    <property type="project" value="InterPro"/>
</dbReference>
<dbReference type="PROSITE" id="PS50110">
    <property type="entry name" value="RESPONSE_REGULATORY"/>
    <property type="match status" value="1"/>
</dbReference>
<name>A0A2U1CSD1_9BURK</name>
<dbReference type="GO" id="GO:0032993">
    <property type="term" value="C:protein-DNA complex"/>
    <property type="evidence" value="ECO:0007669"/>
    <property type="project" value="TreeGrafter"/>
</dbReference>
<feature type="modified residue" description="4-aspartylphosphate" evidence="4">
    <location>
        <position position="52"/>
    </location>
</feature>
<evidence type="ECO:0000256" key="1">
    <source>
        <dbReference type="ARBA" id="ARBA00022553"/>
    </source>
</evidence>
<dbReference type="AlphaFoldDB" id="A0A2U1CSD1"/>